<proteinExistence type="predicted"/>
<feature type="region of interest" description="Disordered" evidence="1">
    <location>
        <begin position="1"/>
        <end position="22"/>
    </location>
</feature>
<gene>
    <name evidence="2" type="ORF">EVAR_4776_1</name>
</gene>
<evidence type="ECO:0000256" key="1">
    <source>
        <dbReference type="SAM" id="MobiDB-lite"/>
    </source>
</evidence>
<name>A0A4C1SZP5_EUMVA</name>
<protein>
    <submittedName>
        <fullName evidence="2">Uncharacterized protein</fullName>
    </submittedName>
</protein>
<keyword evidence="3" id="KW-1185">Reference proteome</keyword>
<organism evidence="2 3">
    <name type="scientific">Eumeta variegata</name>
    <name type="common">Bagworm moth</name>
    <name type="synonym">Eumeta japonica</name>
    <dbReference type="NCBI Taxonomy" id="151549"/>
    <lineage>
        <taxon>Eukaryota</taxon>
        <taxon>Metazoa</taxon>
        <taxon>Ecdysozoa</taxon>
        <taxon>Arthropoda</taxon>
        <taxon>Hexapoda</taxon>
        <taxon>Insecta</taxon>
        <taxon>Pterygota</taxon>
        <taxon>Neoptera</taxon>
        <taxon>Endopterygota</taxon>
        <taxon>Lepidoptera</taxon>
        <taxon>Glossata</taxon>
        <taxon>Ditrysia</taxon>
        <taxon>Tineoidea</taxon>
        <taxon>Psychidae</taxon>
        <taxon>Oiketicinae</taxon>
        <taxon>Eumeta</taxon>
    </lineage>
</organism>
<dbReference type="Proteomes" id="UP000299102">
    <property type="component" value="Unassembled WGS sequence"/>
</dbReference>
<feature type="compositionally biased region" description="Low complexity" evidence="1">
    <location>
        <begin position="1"/>
        <end position="15"/>
    </location>
</feature>
<dbReference type="EMBL" id="BGZK01000026">
    <property type="protein sequence ID" value="GBP07405.1"/>
    <property type="molecule type" value="Genomic_DNA"/>
</dbReference>
<comment type="caution">
    <text evidence="2">The sequence shown here is derived from an EMBL/GenBank/DDBJ whole genome shotgun (WGS) entry which is preliminary data.</text>
</comment>
<reference evidence="2 3" key="1">
    <citation type="journal article" date="2019" name="Commun. Biol.">
        <title>The bagworm genome reveals a unique fibroin gene that provides high tensile strength.</title>
        <authorList>
            <person name="Kono N."/>
            <person name="Nakamura H."/>
            <person name="Ohtoshi R."/>
            <person name="Tomita M."/>
            <person name="Numata K."/>
            <person name="Arakawa K."/>
        </authorList>
    </citation>
    <scope>NUCLEOTIDE SEQUENCE [LARGE SCALE GENOMIC DNA]</scope>
</reference>
<dbReference type="AlphaFoldDB" id="A0A4C1SZP5"/>
<sequence length="125" mass="13693">MRRPALAPLPAAPARPTGPNLSPVNLRVPVFYGARGSSAARENCRRQLKTRKLPVRVCGAPAPLLTRKLGVSPNNYKKSESELKWGPEAARFVPTASRTANERNRPAYVGARILTLAKHEGRFRA</sequence>
<evidence type="ECO:0000313" key="3">
    <source>
        <dbReference type="Proteomes" id="UP000299102"/>
    </source>
</evidence>
<accession>A0A4C1SZP5</accession>
<evidence type="ECO:0000313" key="2">
    <source>
        <dbReference type="EMBL" id="GBP07405.1"/>
    </source>
</evidence>